<protein>
    <submittedName>
        <fullName evidence="1">Uncharacterized protein</fullName>
    </submittedName>
</protein>
<reference evidence="1" key="1">
    <citation type="journal article" date="2020" name="Fungal Divers.">
        <title>Resolving the Mortierellaceae phylogeny through synthesis of multi-gene phylogenetics and phylogenomics.</title>
        <authorList>
            <person name="Vandepol N."/>
            <person name="Liber J."/>
            <person name="Desiro A."/>
            <person name="Na H."/>
            <person name="Kennedy M."/>
            <person name="Barry K."/>
            <person name="Grigoriev I.V."/>
            <person name="Miller A.N."/>
            <person name="O'Donnell K."/>
            <person name="Stajich J.E."/>
            <person name="Bonito G."/>
        </authorList>
    </citation>
    <scope>NUCLEOTIDE SEQUENCE</scope>
    <source>
        <strain evidence="1">NVP1</strain>
    </source>
</reference>
<dbReference type="EMBL" id="JAAAUY010001520">
    <property type="protein sequence ID" value="KAF9322545.1"/>
    <property type="molecule type" value="Genomic_DNA"/>
</dbReference>
<dbReference type="AlphaFoldDB" id="A0A9P5VGU7"/>
<sequence>MEKLDLEIIGVRREIEDELTGCIMYHNRLHYRHLSRKDQPPQGKDQLSQWKKELVDGVYKQLGLLTQLKELKLGASTIPYGAPEYGATIEEKKKIARWDVGLLDSLELTLDTGLQLLSQLKRLEYLDVKGMNHRMTEHDMDWLLKTCLRLLRIRGLKGGFASKTCLYEAQKHRVAGYLNDHHPYVELLS</sequence>
<accession>A0A9P5VGU7</accession>
<gene>
    <name evidence="1" type="ORF">BG006_002307</name>
</gene>
<comment type="caution">
    <text evidence="1">The sequence shown here is derived from an EMBL/GenBank/DDBJ whole genome shotgun (WGS) entry which is preliminary data.</text>
</comment>
<dbReference type="Proteomes" id="UP000696485">
    <property type="component" value="Unassembled WGS sequence"/>
</dbReference>
<organism evidence="1 2">
    <name type="scientific">Podila minutissima</name>
    <dbReference type="NCBI Taxonomy" id="64525"/>
    <lineage>
        <taxon>Eukaryota</taxon>
        <taxon>Fungi</taxon>
        <taxon>Fungi incertae sedis</taxon>
        <taxon>Mucoromycota</taxon>
        <taxon>Mortierellomycotina</taxon>
        <taxon>Mortierellomycetes</taxon>
        <taxon>Mortierellales</taxon>
        <taxon>Mortierellaceae</taxon>
        <taxon>Podila</taxon>
    </lineage>
</organism>
<keyword evidence="2" id="KW-1185">Reference proteome</keyword>
<proteinExistence type="predicted"/>
<name>A0A9P5VGU7_9FUNG</name>
<evidence type="ECO:0000313" key="2">
    <source>
        <dbReference type="Proteomes" id="UP000696485"/>
    </source>
</evidence>
<evidence type="ECO:0000313" key="1">
    <source>
        <dbReference type="EMBL" id="KAF9322545.1"/>
    </source>
</evidence>